<gene>
    <name evidence="2" type="ORF">LKMONMHP_1707</name>
</gene>
<keyword evidence="1" id="KW-1133">Transmembrane helix</keyword>
<reference evidence="2" key="2">
    <citation type="submission" date="2021-08" db="EMBL/GenBank/DDBJ databases">
        <authorList>
            <person name="Tani A."/>
            <person name="Ola A."/>
            <person name="Ogura Y."/>
            <person name="Katsura K."/>
            <person name="Hayashi T."/>
        </authorList>
    </citation>
    <scope>NUCLEOTIDE SEQUENCE</scope>
    <source>
        <strain evidence="2">NBRC 15689</strain>
    </source>
</reference>
<evidence type="ECO:0008006" key="4">
    <source>
        <dbReference type="Google" id="ProtNLM"/>
    </source>
</evidence>
<keyword evidence="3" id="KW-1185">Reference proteome</keyword>
<proteinExistence type="predicted"/>
<feature type="transmembrane region" description="Helical" evidence="1">
    <location>
        <begin position="21"/>
        <end position="41"/>
    </location>
</feature>
<accession>A0ABQ4T5G9</accession>
<evidence type="ECO:0000256" key="1">
    <source>
        <dbReference type="SAM" id="Phobius"/>
    </source>
</evidence>
<sequence length="309" mass="34386">MPVSMPDVRRTITVLARQNKINALIYSLVIPTLLGLLSGFYKELTAFSQFVFWIPFVVLVVTAWVTAWLNYDVKLAPEVYFELDDAKHQISDLSKTTRFLSTLQEQALVLGAMVREQVKRKLQQQGGLKEAVDEICSLMAANRDNLFEFESRELWSFAVYIYSEKDGLLYPVWRERHEKHPSKSMGRVWSPGQGHVGIAWAQGEGKICPDISVPGVADMFSPTSKKTGYDAATYVSFVSEPIGPYGSRKVPYGVLVATSNSADRFNFGSALPLRHAASAIAALIYLAYDQADLEELVETAKPKPPSGVI</sequence>
<protein>
    <recommendedName>
        <fullName evidence="4">GAF domain-containing protein</fullName>
    </recommendedName>
</protein>
<dbReference type="RefSeq" id="WP_238310719.1">
    <property type="nucleotide sequence ID" value="NZ_BPQV01000004.1"/>
</dbReference>
<keyword evidence="1" id="KW-0812">Transmembrane</keyword>
<dbReference type="Proteomes" id="UP001055156">
    <property type="component" value="Unassembled WGS sequence"/>
</dbReference>
<organism evidence="2 3">
    <name type="scientific">Methylobacterium organophilum</name>
    <dbReference type="NCBI Taxonomy" id="410"/>
    <lineage>
        <taxon>Bacteria</taxon>
        <taxon>Pseudomonadati</taxon>
        <taxon>Pseudomonadota</taxon>
        <taxon>Alphaproteobacteria</taxon>
        <taxon>Hyphomicrobiales</taxon>
        <taxon>Methylobacteriaceae</taxon>
        <taxon>Methylobacterium</taxon>
    </lineage>
</organism>
<keyword evidence="1" id="KW-0472">Membrane</keyword>
<evidence type="ECO:0000313" key="3">
    <source>
        <dbReference type="Proteomes" id="UP001055156"/>
    </source>
</evidence>
<name>A0ABQ4T5G9_METOR</name>
<dbReference type="EMBL" id="BPQV01000004">
    <property type="protein sequence ID" value="GJE26853.1"/>
    <property type="molecule type" value="Genomic_DNA"/>
</dbReference>
<dbReference type="SUPFAM" id="SSF55781">
    <property type="entry name" value="GAF domain-like"/>
    <property type="match status" value="1"/>
</dbReference>
<evidence type="ECO:0000313" key="2">
    <source>
        <dbReference type="EMBL" id="GJE26853.1"/>
    </source>
</evidence>
<comment type="caution">
    <text evidence="2">The sequence shown here is derived from an EMBL/GenBank/DDBJ whole genome shotgun (WGS) entry which is preliminary data.</text>
</comment>
<reference evidence="2" key="1">
    <citation type="journal article" date="2021" name="Front. Microbiol.">
        <title>Comprehensive Comparative Genomics and Phenotyping of Methylobacterium Species.</title>
        <authorList>
            <person name="Alessa O."/>
            <person name="Ogura Y."/>
            <person name="Fujitani Y."/>
            <person name="Takami H."/>
            <person name="Hayashi T."/>
            <person name="Sahin N."/>
            <person name="Tani A."/>
        </authorList>
    </citation>
    <scope>NUCLEOTIDE SEQUENCE</scope>
    <source>
        <strain evidence="2">NBRC 15689</strain>
    </source>
</reference>
<feature type="transmembrane region" description="Helical" evidence="1">
    <location>
        <begin position="47"/>
        <end position="69"/>
    </location>
</feature>